<keyword evidence="2" id="KW-0812">Transmembrane</keyword>
<dbReference type="AlphaFoldDB" id="A0A0C2CR89"/>
<evidence type="ECO:0000256" key="1">
    <source>
        <dbReference type="SAM" id="MobiDB-lite"/>
    </source>
</evidence>
<name>A0A0C2CR89_9BACT</name>
<feature type="region of interest" description="Disordered" evidence="1">
    <location>
        <begin position="61"/>
        <end position="119"/>
    </location>
</feature>
<protein>
    <submittedName>
        <fullName evidence="3">Uncharacterized protein</fullName>
    </submittedName>
</protein>
<feature type="transmembrane region" description="Helical" evidence="2">
    <location>
        <begin position="16"/>
        <end position="38"/>
    </location>
</feature>
<organism evidence="3 4">
    <name type="scientific">Enhygromyxa salina</name>
    <dbReference type="NCBI Taxonomy" id="215803"/>
    <lineage>
        <taxon>Bacteria</taxon>
        <taxon>Pseudomonadati</taxon>
        <taxon>Myxococcota</taxon>
        <taxon>Polyangia</taxon>
        <taxon>Nannocystales</taxon>
        <taxon>Nannocystaceae</taxon>
        <taxon>Enhygromyxa</taxon>
    </lineage>
</organism>
<proteinExistence type="predicted"/>
<evidence type="ECO:0000313" key="4">
    <source>
        <dbReference type="Proteomes" id="UP000031599"/>
    </source>
</evidence>
<gene>
    <name evidence="3" type="ORF">DB30_07894</name>
</gene>
<keyword evidence="2" id="KW-1133">Transmembrane helix</keyword>
<evidence type="ECO:0000256" key="2">
    <source>
        <dbReference type="SAM" id="Phobius"/>
    </source>
</evidence>
<dbReference type="Proteomes" id="UP000031599">
    <property type="component" value="Unassembled WGS sequence"/>
</dbReference>
<feature type="compositionally biased region" description="Basic and acidic residues" evidence="1">
    <location>
        <begin position="109"/>
        <end position="119"/>
    </location>
</feature>
<reference evidence="3 4" key="1">
    <citation type="submission" date="2014-12" db="EMBL/GenBank/DDBJ databases">
        <title>Genome assembly of Enhygromyxa salina DSM 15201.</title>
        <authorList>
            <person name="Sharma G."/>
            <person name="Subramanian S."/>
        </authorList>
    </citation>
    <scope>NUCLEOTIDE SEQUENCE [LARGE SCALE GENOMIC DNA]</scope>
    <source>
        <strain evidence="3 4">DSM 15201</strain>
    </source>
</reference>
<sequence>MSDAPPAKPHDPATSGFWWIPGGLLAATGALIVLWWVWPVNEEVREISAELATAPATDVGAELGLDLPPEPRLDLGGSDSGAAPPADPFSSYVLETDGGVAASDADPPEPDRHHYHRETPFEWTLRPSHSVGPISDVGVRGYAFVDGGSAGLPLALDPLGQISEAGAILLSGKIGQLGLEPGRYTIALAVGRANALPVQAQELLAPSPDAPAGAPTWVVRRVELVIED</sequence>
<evidence type="ECO:0000313" key="3">
    <source>
        <dbReference type="EMBL" id="KIG13686.1"/>
    </source>
</evidence>
<dbReference type="RefSeq" id="WP_052555350.1">
    <property type="nucleotide sequence ID" value="NZ_JMCC02000090.1"/>
</dbReference>
<dbReference type="EMBL" id="JMCC02000090">
    <property type="protein sequence ID" value="KIG13686.1"/>
    <property type="molecule type" value="Genomic_DNA"/>
</dbReference>
<accession>A0A0C2CR89</accession>
<comment type="caution">
    <text evidence="3">The sequence shown here is derived from an EMBL/GenBank/DDBJ whole genome shotgun (WGS) entry which is preliminary data.</text>
</comment>
<keyword evidence="2" id="KW-0472">Membrane</keyword>